<comment type="cofactor">
    <cofactor evidence="2">
        <name>K(+)</name>
        <dbReference type="ChEBI" id="CHEBI:29103"/>
    </cofactor>
</comment>
<accession>A0A135TWA4</accession>
<keyword evidence="12" id="KW-0067">ATP-binding</keyword>
<dbReference type="InterPro" id="IPR011037">
    <property type="entry name" value="Pyrv_Knase-like_insert_dom_sf"/>
</dbReference>
<dbReference type="OrthoDB" id="108365at2759"/>
<comment type="similarity">
    <text evidence="4 17">Belongs to the pyruvate kinase family.</text>
</comment>
<dbReference type="InterPro" id="IPR015793">
    <property type="entry name" value="Pyrv_Knase_brl"/>
</dbReference>
<organism evidence="20 21">
    <name type="scientific">Colletotrichum nymphaeae SA-01</name>
    <dbReference type="NCBI Taxonomy" id="1460502"/>
    <lineage>
        <taxon>Eukaryota</taxon>
        <taxon>Fungi</taxon>
        <taxon>Dikarya</taxon>
        <taxon>Ascomycota</taxon>
        <taxon>Pezizomycotina</taxon>
        <taxon>Sordariomycetes</taxon>
        <taxon>Hypocreomycetidae</taxon>
        <taxon>Glomerellales</taxon>
        <taxon>Glomerellaceae</taxon>
        <taxon>Colletotrichum</taxon>
        <taxon>Colletotrichum acutatum species complex</taxon>
    </lineage>
</organism>
<keyword evidence="10" id="KW-0547">Nucleotide-binding</keyword>
<evidence type="ECO:0000256" key="17">
    <source>
        <dbReference type="RuleBase" id="RU000504"/>
    </source>
</evidence>
<dbReference type="Gene3D" id="3.40.1380.20">
    <property type="entry name" value="Pyruvate kinase, C-terminal domain"/>
    <property type="match status" value="1"/>
</dbReference>
<keyword evidence="13 17" id="KW-0460">Magnesium</keyword>
<gene>
    <name evidence="20" type="ORF">CNYM01_03458</name>
</gene>
<dbReference type="GO" id="GO:0016301">
    <property type="term" value="F:kinase activity"/>
    <property type="evidence" value="ECO:0007669"/>
    <property type="project" value="UniProtKB-KW"/>
</dbReference>
<protein>
    <recommendedName>
        <fullName evidence="7 17">Pyruvate kinase</fullName>
        <ecNumber evidence="6 17">2.7.1.40</ecNumber>
    </recommendedName>
</protein>
<dbReference type="Pfam" id="PF00224">
    <property type="entry name" value="PK"/>
    <property type="match status" value="1"/>
</dbReference>
<evidence type="ECO:0000256" key="14">
    <source>
        <dbReference type="ARBA" id="ARBA00023152"/>
    </source>
</evidence>
<keyword evidence="14 17" id="KW-0324">Glycolysis</keyword>
<evidence type="ECO:0000256" key="11">
    <source>
        <dbReference type="ARBA" id="ARBA00022777"/>
    </source>
</evidence>
<dbReference type="PRINTS" id="PR01050">
    <property type="entry name" value="PYRUVTKNASE"/>
</dbReference>
<dbReference type="FunFam" id="3.20.20.60:FF:000001">
    <property type="entry name" value="Pyruvate kinase"/>
    <property type="match status" value="1"/>
</dbReference>
<evidence type="ECO:0000256" key="5">
    <source>
        <dbReference type="ARBA" id="ARBA00011881"/>
    </source>
</evidence>
<dbReference type="FunFam" id="3.40.1380.20:FF:000001">
    <property type="entry name" value="Pyruvate kinase"/>
    <property type="match status" value="1"/>
</dbReference>
<keyword evidence="21" id="KW-1185">Reference proteome</keyword>
<keyword evidence="8 17" id="KW-0808">Transferase</keyword>
<evidence type="ECO:0000256" key="8">
    <source>
        <dbReference type="ARBA" id="ARBA00022679"/>
    </source>
</evidence>
<dbReference type="Gene3D" id="2.40.33.10">
    <property type="entry name" value="PK beta-barrel domain-like"/>
    <property type="match status" value="1"/>
</dbReference>
<dbReference type="SUPFAM" id="SSF51621">
    <property type="entry name" value="Phosphoenolpyruvate/pyruvate domain"/>
    <property type="match status" value="1"/>
</dbReference>
<reference evidence="20 21" key="1">
    <citation type="submission" date="2014-02" db="EMBL/GenBank/DDBJ databases">
        <title>The genome sequence of Colletotrichum nymphaeae SA-01.</title>
        <authorList>
            <person name="Baroncelli R."/>
            <person name="Thon M.R."/>
        </authorList>
    </citation>
    <scope>NUCLEOTIDE SEQUENCE [LARGE SCALE GENOMIC DNA]</scope>
    <source>
        <strain evidence="20 21">SA-01</strain>
    </source>
</reference>
<dbReference type="Gene3D" id="3.20.20.60">
    <property type="entry name" value="Phosphoenolpyruvate-binding domains"/>
    <property type="match status" value="1"/>
</dbReference>
<dbReference type="SUPFAM" id="SSF52935">
    <property type="entry name" value="PK C-terminal domain-like"/>
    <property type="match status" value="1"/>
</dbReference>
<feature type="domain" description="Pyruvate kinase C-terminal" evidence="19">
    <location>
        <begin position="413"/>
        <end position="535"/>
    </location>
</feature>
<dbReference type="InterPro" id="IPR040442">
    <property type="entry name" value="Pyrv_kinase-like_dom_sf"/>
</dbReference>
<dbReference type="InterPro" id="IPR015795">
    <property type="entry name" value="Pyrv_Knase_C"/>
</dbReference>
<proteinExistence type="inferred from homology"/>
<evidence type="ECO:0000313" key="21">
    <source>
        <dbReference type="Proteomes" id="UP000070054"/>
    </source>
</evidence>
<dbReference type="InterPro" id="IPR015806">
    <property type="entry name" value="Pyrv_Knase_insert_dom_sf"/>
</dbReference>
<evidence type="ECO:0000256" key="6">
    <source>
        <dbReference type="ARBA" id="ARBA00012142"/>
    </source>
</evidence>
<evidence type="ECO:0000259" key="19">
    <source>
        <dbReference type="Pfam" id="PF02887"/>
    </source>
</evidence>
<dbReference type="FunFam" id="2.40.33.10:FF:000001">
    <property type="entry name" value="Pyruvate kinase"/>
    <property type="match status" value="1"/>
</dbReference>
<dbReference type="PANTHER" id="PTHR11817">
    <property type="entry name" value="PYRUVATE KINASE"/>
    <property type="match status" value="1"/>
</dbReference>
<dbReference type="GO" id="GO:0030955">
    <property type="term" value="F:potassium ion binding"/>
    <property type="evidence" value="ECO:0007669"/>
    <property type="project" value="InterPro"/>
</dbReference>
<dbReference type="InterPro" id="IPR018209">
    <property type="entry name" value="Pyrv_Knase_AS"/>
</dbReference>
<comment type="subunit">
    <text evidence="5">Homotetramer.</text>
</comment>
<dbReference type="NCBIfam" id="NF004491">
    <property type="entry name" value="PRK05826.1"/>
    <property type="match status" value="1"/>
</dbReference>
<sequence>MAATAKDHLDVGGKIAWLSSLDTAYQPEKNYRRSSIICTIGPKTNSVEAINALRKAGLNVVRMNFSHGSYEYHQSVIDNARAAEKAQPGRQIAIALDTKGPEIRTGNTKNDEDLPISAGKILNFTTDEQYATACDTDNMLALLSLKSSPHGITNRCFDRYVDYKNITKVIEPGRIIYVDDGVLAFDVLSVKDDKTVEVRARNNGFISSKKGVNLPNTDVDLPALSEKDKNDLRFGVKNNVDMVFASFIRRGQDIKDIRDVLGPEGKHIQIIAKIENRQGLNNFEEILTETDGVMVARGDLGIEIPAAEVFAAQKKMIALCNRAGKPVICATQMLESMIKNPRPTRAEISDVGNAITDGADCVMLSGETAKGSYPNEAVSEMHEACLKAENTIPYVSHFEEMCTLVKRPVSVVESCAMAAVRASLDLNAGGIIVLSTSGESARLLSKYRPVCPIFMVTRNASASRYAHLYRGVYPFLFPEAKPDFSKVNWQEDVDRRIKWGVEHALELNVVSKGDTLVVVQGWKGGMGNTNTLRIVKADPEHLGIGTL</sequence>
<evidence type="ECO:0000256" key="4">
    <source>
        <dbReference type="ARBA" id="ARBA00008663"/>
    </source>
</evidence>
<evidence type="ECO:0000256" key="9">
    <source>
        <dbReference type="ARBA" id="ARBA00022723"/>
    </source>
</evidence>
<dbReference type="InterPro" id="IPR036918">
    <property type="entry name" value="Pyrv_Knase_C_sf"/>
</dbReference>
<evidence type="ECO:0000256" key="2">
    <source>
        <dbReference type="ARBA" id="ARBA00001958"/>
    </source>
</evidence>
<comment type="pathway">
    <text evidence="3 17">Carbohydrate degradation; glycolysis; pyruvate from D-glyceraldehyde 3-phosphate: step 5/5.</text>
</comment>
<dbReference type="GO" id="GO:0006950">
    <property type="term" value="P:response to stress"/>
    <property type="evidence" value="ECO:0007669"/>
    <property type="project" value="UniProtKB-ARBA"/>
</dbReference>
<evidence type="ECO:0000256" key="3">
    <source>
        <dbReference type="ARBA" id="ARBA00004997"/>
    </source>
</evidence>
<dbReference type="InterPro" id="IPR001697">
    <property type="entry name" value="Pyr_Knase"/>
</dbReference>
<dbReference type="SUPFAM" id="SSF50800">
    <property type="entry name" value="PK beta-barrel domain-like"/>
    <property type="match status" value="1"/>
</dbReference>
<dbReference type="Proteomes" id="UP000070054">
    <property type="component" value="Unassembled WGS sequence"/>
</dbReference>
<evidence type="ECO:0000256" key="1">
    <source>
        <dbReference type="ARBA" id="ARBA00001946"/>
    </source>
</evidence>
<dbReference type="NCBIfam" id="TIGR01064">
    <property type="entry name" value="pyruv_kin"/>
    <property type="match status" value="1"/>
</dbReference>
<comment type="catalytic activity">
    <reaction evidence="16 17">
        <text>pyruvate + ATP = phosphoenolpyruvate + ADP + H(+)</text>
        <dbReference type="Rhea" id="RHEA:18157"/>
        <dbReference type="ChEBI" id="CHEBI:15361"/>
        <dbReference type="ChEBI" id="CHEBI:15378"/>
        <dbReference type="ChEBI" id="CHEBI:30616"/>
        <dbReference type="ChEBI" id="CHEBI:58702"/>
        <dbReference type="ChEBI" id="CHEBI:456216"/>
        <dbReference type="EC" id="2.7.1.40"/>
    </reaction>
</comment>
<feature type="domain" description="Pyruvate kinase barrel" evidence="18">
    <location>
        <begin position="32"/>
        <end position="378"/>
    </location>
</feature>
<dbReference type="EMBL" id="JEMN01001005">
    <property type="protein sequence ID" value="KXH52395.1"/>
    <property type="molecule type" value="Genomic_DNA"/>
</dbReference>
<dbReference type="GO" id="GO:0004743">
    <property type="term" value="F:pyruvate kinase activity"/>
    <property type="evidence" value="ECO:0007669"/>
    <property type="project" value="UniProtKB-EC"/>
</dbReference>
<keyword evidence="11 17" id="KW-0418">Kinase</keyword>
<dbReference type="UniPathway" id="UPA00109">
    <property type="reaction ID" value="UER00188"/>
</dbReference>
<dbReference type="AlphaFoldDB" id="A0A135TWA4"/>
<evidence type="ECO:0000256" key="10">
    <source>
        <dbReference type="ARBA" id="ARBA00022741"/>
    </source>
</evidence>
<evidence type="ECO:0000259" key="18">
    <source>
        <dbReference type="Pfam" id="PF00224"/>
    </source>
</evidence>
<dbReference type="InterPro" id="IPR015813">
    <property type="entry name" value="Pyrv/PenolPyrv_kinase-like_dom"/>
</dbReference>
<evidence type="ECO:0000256" key="7">
    <source>
        <dbReference type="ARBA" id="ARBA00018587"/>
    </source>
</evidence>
<evidence type="ECO:0000256" key="12">
    <source>
        <dbReference type="ARBA" id="ARBA00022840"/>
    </source>
</evidence>
<keyword evidence="9" id="KW-0479">Metal-binding</keyword>
<dbReference type="Pfam" id="PF02887">
    <property type="entry name" value="PK_C"/>
    <property type="match status" value="1"/>
</dbReference>
<comment type="caution">
    <text evidence="20">The sequence shown here is derived from an EMBL/GenBank/DDBJ whole genome shotgun (WGS) entry which is preliminary data.</text>
</comment>
<dbReference type="GO" id="GO:0005524">
    <property type="term" value="F:ATP binding"/>
    <property type="evidence" value="ECO:0007669"/>
    <property type="project" value="UniProtKB-KW"/>
</dbReference>
<dbReference type="CDD" id="cd00288">
    <property type="entry name" value="Pyruvate_Kinase"/>
    <property type="match status" value="1"/>
</dbReference>
<dbReference type="PROSITE" id="PS00110">
    <property type="entry name" value="PYRUVATE_KINASE"/>
    <property type="match status" value="1"/>
</dbReference>
<keyword evidence="15 20" id="KW-0670">Pyruvate</keyword>
<evidence type="ECO:0000256" key="15">
    <source>
        <dbReference type="ARBA" id="ARBA00023317"/>
    </source>
</evidence>
<evidence type="ECO:0000313" key="20">
    <source>
        <dbReference type="EMBL" id="KXH52395.1"/>
    </source>
</evidence>
<evidence type="ECO:0000256" key="16">
    <source>
        <dbReference type="ARBA" id="ARBA00048152"/>
    </source>
</evidence>
<dbReference type="GO" id="GO:0000287">
    <property type="term" value="F:magnesium ion binding"/>
    <property type="evidence" value="ECO:0007669"/>
    <property type="project" value="InterPro"/>
</dbReference>
<dbReference type="EC" id="2.7.1.40" evidence="6 17"/>
<name>A0A135TWA4_9PEZI</name>
<evidence type="ECO:0000256" key="13">
    <source>
        <dbReference type="ARBA" id="ARBA00022842"/>
    </source>
</evidence>
<comment type="cofactor">
    <cofactor evidence="1">
        <name>Mg(2+)</name>
        <dbReference type="ChEBI" id="CHEBI:18420"/>
    </cofactor>
</comment>